<dbReference type="AlphaFoldDB" id="A0AAW0A2E9"/>
<reference evidence="1 2" key="1">
    <citation type="journal article" date="2024" name="J Genomics">
        <title>Draft genome sequencing and assembly of Favolaschia claudopus CIRM-BRFM 2984 isolated from oak limbs.</title>
        <authorList>
            <person name="Navarro D."/>
            <person name="Drula E."/>
            <person name="Chaduli D."/>
            <person name="Cazenave R."/>
            <person name="Ahrendt S."/>
            <person name="Wang J."/>
            <person name="Lipzen A."/>
            <person name="Daum C."/>
            <person name="Barry K."/>
            <person name="Grigoriev I.V."/>
            <person name="Favel A."/>
            <person name="Rosso M.N."/>
            <person name="Martin F."/>
        </authorList>
    </citation>
    <scope>NUCLEOTIDE SEQUENCE [LARGE SCALE GENOMIC DNA]</scope>
    <source>
        <strain evidence="1 2">CIRM-BRFM 2984</strain>
    </source>
</reference>
<comment type="caution">
    <text evidence="1">The sequence shown here is derived from an EMBL/GenBank/DDBJ whole genome shotgun (WGS) entry which is preliminary data.</text>
</comment>
<sequence length="247" mass="28273">MLHGGGFPSAEHCVYQLSDGHYAIRRHFMHRMFRLLRTIAGLISLAMNNLCADNDEFFEDNTIPVGIPLHTLAKLGLPFPVVLIFLSITSRRFIHLRIWDNFDDARTFVLDFGYTYRYGLAYFGKIMASTHRSGLESLCNPGAGLDMSMCEWLERTDCNDRDVPQQEQWYQQFVLNNRNIINADLAAARLYSSQRFSLFLIVQEGDYAEMVPYVKMGETFSGETVRVKVFSHEVTQFLAGFSLIPAC</sequence>
<name>A0AAW0A2E9_9AGAR</name>
<dbReference type="EMBL" id="JAWWNJ010000090">
    <property type="protein sequence ID" value="KAK6997491.1"/>
    <property type="molecule type" value="Genomic_DNA"/>
</dbReference>
<keyword evidence="2" id="KW-1185">Reference proteome</keyword>
<accession>A0AAW0A2E9</accession>
<evidence type="ECO:0000313" key="2">
    <source>
        <dbReference type="Proteomes" id="UP001362999"/>
    </source>
</evidence>
<protein>
    <submittedName>
        <fullName evidence="1">Uncharacterized protein</fullName>
    </submittedName>
</protein>
<organism evidence="1 2">
    <name type="scientific">Favolaschia claudopus</name>
    <dbReference type="NCBI Taxonomy" id="2862362"/>
    <lineage>
        <taxon>Eukaryota</taxon>
        <taxon>Fungi</taxon>
        <taxon>Dikarya</taxon>
        <taxon>Basidiomycota</taxon>
        <taxon>Agaricomycotina</taxon>
        <taxon>Agaricomycetes</taxon>
        <taxon>Agaricomycetidae</taxon>
        <taxon>Agaricales</taxon>
        <taxon>Marasmiineae</taxon>
        <taxon>Mycenaceae</taxon>
        <taxon>Favolaschia</taxon>
    </lineage>
</organism>
<proteinExistence type="predicted"/>
<evidence type="ECO:0000313" key="1">
    <source>
        <dbReference type="EMBL" id="KAK6997491.1"/>
    </source>
</evidence>
<dbReference type="Proteomes" id="UP001362999">
    <property type="component" value="Unassembled WGS sequence"/>
</dbReference>
<gene>
    <name evidence="1" type="ORF">R3P38DRAFT_2561945</name>
</gene>